<proteinExistence type="predicted"/>
<comment type="caution">
    <text evidence="6">The sequence shown here is derived from an EMBL/GenBank/DDBJ whole genome shotgun (WGS) entry which is preliminary data.</text>
</comment>
<keyword evidence="3" id="KW-0804">Transcription</keyword>
<dbReference type="PROSITE" id="PS50977">
    <property type="entry name" value="HTH_TETR_2"/>
    <property type="match status" value="1"/>
</dbReference>
<keyword evidence="1" id="KW-0805">Transcription regulation</keyword>
<dbReference type="PANTHER" id="PTHR30055">
    <property type="entry name" value="HTH-TYPE TRANSCRIPTIONAL REGULATOR RUTR"/>
    <property type="match status" value="1"/>
</dbReference>
<dbReference type="PRINTS" id="PR00455">
    <property type="entry name" value="HTHTETR"/>
</dbReference>
<feature type="domain" description="HTH tetR-type" evidence="5">
    <location>
        <begin position="13"/>
        <end position="73"/>
    </location>
</feature>
<evidence type="ECO:0000256" key="4">
    <source>
        <dbReference type="PROSITE-ProRule" id="PRU00335"/>
    </source>
</evidence>
<dbReference type="Proteomes" id="UP001494902">
    <property type="component" value="Unassembled WGS sequence"/>
</dbReference>
<evidence type="ECO:0000256" key="2">
    <source>
        <dbReference type="ARBA" id="ARBA00023125"/>
    </source>
</evidence>
<sequence>MPDRPSPVTARPPAAVERILDAADSCFTRYGIAKTTMEDVASAAEISRATLYRTFSDRESLLTALVRRHARMNIERSRARIMALDTLAERLVEGITWNVRVGHRDPLMHALVSPEQMALANTLLSSTGLATELTQEFWEPVLVAALDAGELRSDLDLVGLCEWIARLEIMFIVQLGDSAEDEARIRRLVADFVVPSLMPVG</sequence>
<keyword evidence="7" id="KW-1185">Reference proteome</keyword>
<dbReference type="RefSeq" id="WP_349296979.1">
    <property type="nucleotide sequence ID" value="NZ_JBEDNQ010000002.1"/>
</dbReference>
<dbReference type="InterPro" id="IPR001647">
    <property type="entry name" value="HTH_TetR"/>
</dbReference>
<dbReference type="SUPFAM" id="SSF46689">
    <property type="entry name" value="Homeodomain-like"/>
    <property type="match status" value="1"/>
</dbReference>
<organism evidence="6 7">
    <name type="scientific">Pseudonocardia nematodicida</name>
    <dbReference type="NCBI Taxonomy" id="1206997"/>
    <lineage>
        <taxon>Bacteria</taxon>
        <taxon>Bacillati</taxon>
        <taxon>Actinomycetota</taxon>
        <taxon>Actinomycetes</taxon>
        <taxon>Pseudonocardiales</taxon>
        <taxon>Pseudonocardiaceae</taxon>
        <taxon>Pseudonocardia</taxon>
    </lineage>
</organism>
<gene>
    <name evidence="6" type="ORF">WIS52_05335</name>
</gene>
<accession>A0ABV1K5Y6</accession>
<keyword evidence="2 4" id="KW-0238">DNA-binding</keyword>
<dbReference type="Pfam" id="PF00440">
    <property type="entry name" value="TetR_N"/>
    <property type="match status" value="1"/>
</dbReference>
<dbReference type="PANTHER" id="PTHR30055:SF234">
    <property type="entry name" value="HTH-TYPE TRANSCRIPTIONAL REGULATOR BETI"/>
    <property type="match status" value="1"/>
</dbReference>
<evidence type="ECO:0000256" key="3">
    <source>
        <dbReference type="ARBA" id="ARBA00023163"/>
    </source>
</evidence>
<evidence type="ECO:0000256" key="1">
    <source>
        <dbReference type="ARBA" id="ARBA00023015"/>
    </source>
</evidence>
<dbReference type="InterPro" id="IPR050109">
    <property type="entry name" value="HTH-type_TetR-like_transc_reg"/>
</dbReference>
<evidence type="ECO:0000259" key="5">
    <source>
        <dbReference type="PROSITE" id="PS50977"/>
    </source>
</evidence>
<dbReference type="InterPro" id="IPR009057">
    <property type="entry name" value="Homeodomain-like_sf"/>
</dbReference>
<protein>
    <submittedName>
        <fullName evidence="6">TetR/AcrR family transcriptional regulator</fullName>
    </submittedName>
</protein>
<reference evidence="6 7" key="1">
    <citation type="submission" date="2024-03" db="EMBL/GenBank/DDBJ databases">
        <title>Draft genome sequence of Pseudonocardia nematodicida JCM 31783.</title>
        <authorList>
            <person name="Butdee W."/>
            <person name="Duangmal K."/>
        </authorList>
    </citation>
    <scope>NUCLEOTIDE SEQUENCE [LARGE SCALE GENOMIC DNA]</scope>
    <source>
        <strain evidence="6 7">JCM 31783</strain>
    </source>
</reference>
<evidence type="ECO:0000313" key="7">
    <source>
        <dbReference type="Proteomes" id="UP001494902"/>
    </source>
</evidence>
<name>A0ABV1K5Y6_9PSEU</name>
<evidence type="ECO:0000313" key="6">
    <source>
        <dbReference type="EMBL" id="MEQ3549885.1"/>
    </source>
</evidence>
<feature type="DNA-binding region" description="H-T-H motif" evidence="4">
    <location>
        <begin position="36"/>
        <end position="55"/>
    </location>
</feature>
<dbReference type="EMBL" id="JBEDNQ010000002">
    <property type="protein sequence ID" value="MEQ3549885.1"/>
    <property type="molecule type" value="Genomic_DNA"/>
</dbReference>
<dbReference type="Gene3D" id="1.10.357.10">
    <property type="entry name" value="Tetracycline Repressor, domain 2"/>
    <property type="match status" value="1"/>
</dbReference>